<organism evidence="1 2">
    <name type="scientific">Cichorium intybus</name>
    <name type="common">Chicory</name>
    <dbReference type="NCBI Taxonomy" id="13427"/>
    <lineage>
        <taxon>Eukaryota</taxon>
        <taxon>Viridiplantae</taxon>
        <taxon>Streptophyta</taxon>
        <taxon>Embryophyta</taxon>
        <taxon>Tracheophyta</taxon>
        <taxon>Spermatophyta</taxon>
        <taxon>Magnoliopsida</taxon>
        <taxon>eudicotyledons</taxon>
        <taxon>Gunneridae</taxon>
        <taxon>Pentapetalae</taxon>
        <taxon>asterids</taxon>
        <taxon>campanulids</taxon>
        <taxon>Asterales</taxon>
        <taxon>Asteraceae</taxon>
        <taxon>Cichorioideae</taxon>
        <taxon>Cichorieae</taxon>
        <taxon>Cichoriinae</taxon>
        <taxon>Cichorium</taxon>
    </lineage>
</organism>
<name>A0ACB9H1D5_CICIN</name>
<comment type="caution">
    <text evidence="1">The sequence shown here is derived from an EMBL/GenBank/DDBJ whole genome shotgun (WGS) entry which is preliminary data.</text>
</comment>
<sequence>MLLSLSCLQETIPNANPNVNSADDTTSDDNVPPEFAELLWKMSYSAQGVKIIINTQVIEVFKFPLLFIIFFIEAP</sequence>
<reference evidence="1 2" key="2">
    <citation type="journal article" date="2022" name="Mol. Ecol. Resour.">
        <title>The genomes of chicory, endive, great burdock and yacon provide insights into Asteraceae paleo-polyploidization history and plant inulin production.</title>
        <authorList>
            <person name="Fan W."/>
            <person name="Wang S."/>
            <person name="Wang H."/>
            <person name="Wang A."/>
            <person name="Jiang F."/>
            <person name="Liu H."/>
            <person name="Zhao H."/>
            <person name="Xu D."/>
            <person name="Zhang Y."/>
        </authorList>
    </citation>
    <scope>NUCLEOTIDE SEQUENCE [LARGE SCALE GENOMIC DNA]</scope>
    <source>
        <strain evidence="2">cv. Punajuju</strain>
        <tissue evidence="1">Leaves</tissue>
    </source>
</reference>
<evidence type="ECO:0000313" key="2">
    <source>
        <dbReference type="Proteomes" id="UP001055811"/>
    </source>
</evidence>
<reference evidence="2" key="1">
    <citation type="journal article" date="2022" name="Mol. Ecol. Resour.">
        <title>The genomes of chicory, endive, great burdock and yacon provide insights into Asteraceae palaeo-polyploidization history and plant inulin production.</title>
        <authorList>
            <person name="Fan W."/>
            <person name="Wang S."/>
            <person name="Wang H."/>
            <person name="Wang A."/>
            <person name="Jiang F."/>
            <person name="Liu H."/>
            <person name="Zhao H."/>
            <person name="Xu D."/>
            <person name="Zhang Y."/>
        </authorList>
    </citation>
    <scope>NUCLEOTIDE SEQUENCE [LARGE SCALE GENOMIC DNA]</scope>
    <source>
        <strain evidence="2">cv. Punajuju</strain>
    </source>
</reference>
<dbReference type="Proteomes" id="UP001055811">
    <property type="component" value="Linkage Group LG01"/>
</dbReference>
<proteinExistence type="predicted"/>
<gene>
    <name evidence="1" type="ORF">L2E82_01873</name>
</gene>
<evidence type="ECO:0000313" key="1">
    <source>
        <dbReference type="EMBL" id="KAI3789086.1"/>
    </source>
</evidence>
<accession>A0ACB9H1D5</accession>
<keyword evidence="2" id="KW-1185">Reference proteome</keyword>
<dbReference type="EMBL" id="CM042009">
    <property type="protein sequence ID" value="KAI3789086.1"/>
    <property type="molecule type" value="Genomic_DNA"/>
</dbReference>
<protein>
    <submittedName>
        <fullName evidence="1">Uncharacterized protein</fullName>
    </submittedName>
</protein>